<dbReference type="OrthoDB" id="822590at2"/>
<keyword evidence="3" id="KW-1185">Reference proteome</keyword>
<evidence type="ECO:0000256" key="1">
    <source>
        <dbReference type="SAM" id="Phobius"/>
    </source>
</evidence>
<accession>A0A5C4SBV7</accession>
<proteinExistence type="predicted"/>
<evidence type="ECO:0000313" key="3">
    <source>
        <dbReference type="Proteomes" id="UP000308713"/>
    </source>
</evidence>
<protein>
    <submittedName>
        <fullName evidence="2">Uncharacterized protein</fullName>
    </submittedName>
</protein>
<keyword evidence="1" id="KW-1133">Transmembrane helix</keyword>
<gene>
    <name evidence="2" type="ORF">FGF67_16815</name>
</gene>
<dbReference type="Pfam" id="PF19578">
    <property type="entry name" value="DUF6090"/>
    <property type="match status" value="1"/>
</dbReference>
<dbReference type="Proteomes" id="UP000308713">
    <property type="component" value="Unassembled WGS sequence"/>
</dbReference>
<dbReference type="AlphaFoldDB" id="A0A5C4SBV7"/>
<name>A0A5C4SBV7_9FLAO</name>
<keyword evidence="1" id="KW-0472">Membrane</keyword>
<evidence type="ECO:0000313" key="2">
    <source>
        <dbReference type="EMBL" id="TNJ40773.1"/>
    </source>
</evidence>
<comment type="caution">
    <text evidence="2">The sequence shown here is derived from an EMBL/GenBank/DDBJ whole genome shotgun (WGS) entry which is preliminary data.</text>
</comment>
<dbReference type="InterPro" id="IPR045749">
    <property type="entry name" value="DUF6090"/>
</dbReference>
<dbReference type="RefSeq" id="WP_139698914.1">
    <property type="nucleotide sequence ID" value="NZ_CP074074.1"/>
</dbReference>
<keyword evidence="1" id="KW-0812">Transmembrane</keyword>
<dbReference type="EMBL" id="VDCS01000048">
    <property type="protein sequence ID" value="TNJ40773.1"/>
    <property type="molecule type" value="Genomic_DNA"/>
</dbReference>
<sequence>MIKFFRKIRQNLLSEGKTGKYLKYAIGEIVLVVIGILIALQINNWNESRKESNYEQKFLNELKSDFLYNKEELNRNIKKANNLTHNGDSIIYILSLSKKDVDLIKVFNLTRRLYGYSTFDPSNGGLNNLMSSGNLNIIKNDSLRMNLSKWPAMVEDVKEDEKRLIEYGDTYLEPHYLKYFYYESGSRLIDPTLLEDVQFENIVRTIRGRANYIVENYKILEIEIDKILTEIQGEVSSNKE</sequence>
<feature type="transmembrane region" description="Helical" evidence="1">
    <location>
        <begin position="21"/>
        <end position="42"/>
    </location>
</feature>
<organism evidence="2 3">
    <name type="scientific">Allotamlana fucoidanivorans</name>
    <dbReference type="NCBI Taxonomy" id="2583814"/>
    <lineage>
        <taxon>Bacteria</taxon>
        <taxon>Pseudomonadati</taxon>
        <taxon>Bacteroidota</taxon>
        <taxon>Flavobacteriia</taxon>
        <taxon>Flavobacteriales</taxon>
        <taxon>Flavobacteriaceae</taxon>
        <taxon>Allotamlana</taxon>
    </lineage>
</organism>
<reference evidence="2 3" key="1">
    <citation type="submission" date="2019-05" db="EMBL/GenBank/DDBJ databases">
        <title>Tamlana fucoidanivorans sp. nov., isolated from the surface of algae collected from Fujian province in China.</title>
        <authorList>
            <person name="Li J."/>
        </authorList>
    </citation>
    <scope>NUCLEOTIDE SEQUENCE [LARGE SCALE GENOMIC DNA]</scope>
    <source>
        <strain evidence="2 3">CW2-9</strain>
    </source>
</reference>